<dbReference type="Proteomes" id="UP000184184">
    <property type="component" value="Unassembled WGS sequence"/>
</dbReference>
<proteinExistence type="predicted"/>
<organism evidence="1 2">
    <name type="scientific">Gracilibacillus kekensis</name>
    <dbReference type="NCBI Taxonomy" id="1027249"/>
    <lineage>
        <taxon>Bacteria</taxon>
        <taxon>Bacillati</taxon>
        <taxon>Bacillota</taxon>
        <taxon>Bacilli</taxon>
        <taxon>Bacillales</taxon>
        <taxon>Bacillaceae</taxon>
        <taxon>Gracilibacillus</taxon>
    </lineage>
</organism>
<gene>
    <name evidence="1" type="ORF">SAMN05216179_0697</name>
</gene>
<reference evidence="1 2" key="1">
    <citation type="submission" date="2016-11" db="EMBL/GenBank/DDBJ databases">
        <authorList>
            <person name="Jaros S."/>
            <person name="Januszkiewicz K."/>
            <person name="Wedrychowicz H."/>
        </authorList>
    </citation>
    <scope>NUCLEOTIDE SEQUENCE [LARGE SCALE GENOMIC DNA]</scope>
    <source>
        <strain evidence="1 2">CGMCC 1.10681</strain>
    </source>
</reference>
<dbReference type="AlphaFoldDB" id="A0A1M7KGG2"/>
<dbReference type="NCBIfam" id="NF040877">
    <property type="entry name" value="SE1832_fam"/>
    <property type="match status" value="1"/>
</dbReference>
<dbReference type="InterPro" id="IPR048062">
    <property type="entry name" value="SE1832-like"/>
</dbReference>
<evidence type="ECO:0000313" key="2">
    <source>
        <dbReference type="Proteomes" id="UP000184184"/>
    </source>
</evidence>
<protein>
    <submittedName>
        <fullName evidence="1">Uncharacterized protein</fullName>
    </submittedName>
</protein>
<sequence>MTPQEIEAEIEDLKADYARLSADLEKLVYVGGRTEHNEEELERIAQQIASLRRQLQHRKS</sequence>
<name>A0A1M7KGG2_9BACI</name>
<dbReference type="OrthoDB" id="2973146at2"/>
<keyword evidence="2" id="KW-1185">Reference proteome</keyword>
<evidence type="ECO:0000313" key="1">
    <source>
        <dbReference type="EMBL" id="SHM64410.1"/>
    </source>
</evidence>
<dbReference type="RefSeq" id="WP_073199672.1">
    <property type="nucleotide sequence ID" value="NZ_FRCZ01000001.1"/>
</dbReference>
<accession>A0A1M7KGG2</accession>
<dbReference type="EMBL" id="FRCZ01000001">
    <property type="protein sequence ID" value="SHM64410.1"/>
    <property type="molecule type" value="Genomic_DNA"/>
</dbReference>